<dbReference type="RefSeq" id="WP_318953168.1">
    <property type="nucleotide sequence ID" value="NZ_CP137555.1"/>
</dbReference>
<dbReference type="Pfam" id="PF00111">
    <property type="entry name" value="Fer2"/>
    <property type="match status" value="1"/>
</dbReference>
<feature type="domain" description="2Fe-2S ferredoxin-type" evidence="1">
    <location>
        <begin position="4"/>
        <end position="86"/>
    </location>
</feature>
<dbReference type="KEGG" id="mpaf:R5R33_13205"/>
<reference evidence="2 3" key="1">
    <citation type="submission" date="2023-10" db="EMBL/GenBank/DDBJ databases">
        <title>Description of Microbulbifer bruguierae sp. nov., isolated from the sediments of mangrove plant Bruguiera sexangula and comparative genomic analyses of the genus Microbulbifer.</title>
        <authorList>
            <person name="Long M."/>
        </authorList>
    </citation>
    <scope>NUCLEOTIDE SEQUENCE [LARGE SCALE GENOMIC DNA]</scope>
    <source>
        <strain evidence="2 3">SPO729</strain>
    </source>
</reference>
<dbReference type="PROSITE" id="PS51085">
    <property type="entry name" value="2FE2S_FER_2"/>
    <property type="match status" value="1"/>
</dbReference>
<protein>
    <submittedName>
        <fullName evidence="2">(2Fe-2S)-binding protein</fullName>
    </submittedName>
</protein>
<dbReference type="InterPro" id="IPR012675">
    <property type="entry name" value="Beta-grasp_dom_sf"/>
</dbReference>
<dbReference type="InterPro" id="IPR036884">
    <property type="entry name" value="2Fe-2S-bd_dom_sf"/>
</dbReference>
<evidence type="ECO:0000313" key="3">
    <source>
        <dbReference type="Proteomes" id="UP001302477"/>
    </source>
</evidence>
<dbReference type="Gene3D" id="3.10.20.30">
    <property type="match status" value="1"/>
</dbReference>
<proteinExistence type="predicted"/>
<dbReference type="AlphaFoldDB" id="A0AAU0MXT7"/>
<name>A0AAU0MXT7_9GAMM</name>
<dbReference type="GO" id="GO:0046872">
    <property type="term" value="F:metal ion binding"/>
    <property type="evidence" value="ECO:0007669"/>
    <property type="project" value="InterPro"/>
</dbReference>
<dbReference type="SUPFAM" id="SSF47741">
    <property type="entry name" value="CO dehydrogenase ISP C-domain like"/>
    <property type="match status" value="1"/>
</dbReference>
<evidence type="ECO:0000313" key="2">
    <source>
        <dbReference type="EMBL" id="WOX04692.1"/>
    </source>
</evidence>
<dbReference type="InterPro" id="IPR002888">
    <property type="entry name" value="2Fe-2S-bd"/>
</dbReference>
<dbReference type="GO" id="GO:0016903">
    <property type="term" value="F:oxidoreductase activity, acting on the aldehyde or oxo group of donors"/>
    <property type="evidence" value="ECO:0007669"/>
    <property type="project" value="TreeGrafter"/>
</dbReference>
<dbReference type="PANTHER" id="PTHR45331:SF2">
    <property type="entry name" value="OXIDOREDUCTASE WITH IRON-SULFUR SUBUNIT"/>
    <property type="match status" value="1"/>
</dbReference>
<dbReference type="EMBL" id="CP137555">
    <property type="protein sequence ID" value="WOX04692.1"/>
    <property type="molecule type" value="Genomic_DNA"/>
</dbReference>
<dbReference type="Pfam" id="PF01799">
    <property type="entry name" value="Fer2_2"/>
    <property type="match status" value="1"/>
</dbReference>
<gene>
    <name evidence="2" type="ORF">R5R33_13205</name>
</gene>
<dbReference type="InterPro" id="IPR001041">
    <property type="entry name" value="2Fe-2S_ferredoxin-type"/>
</dbReference>
<keyword evidence="3" id="KW-1185">Reference proteome</keyword>
<dbReference type="GO" id="GO:0051537">
    <property type="term" value="F:2 iron, 2 sulfur cluster binding"/>
    <property type="evidence" value="ECO:0007669"/>
    <property type="project" value="TreeGrafter"/>
</dbReference>
<dbReference type="InterPro" id="IPR036010">
    <property type="entry name" value="2Fe-2S_ferredoxin-like_sf"/>
</dbReference>
<dbReference type="SUPFAM" id="SSF54292">
    <property type="entry name" value="2Fe-2S ferredoxin-like"/>
    <property type="match status" value="1"/>
</dbReference>
<accession>A0AAU0MXT7</accession>
<dbReference type="PANTHER" id="PTHR45331">
    <property type="entry name" value="OXIDOREDUCTASE, IRON-SULPHUR BINDING SUBUNIT-RELATED-RELATED"/>
    <property type="match status" value="1"/>
</dbReference>
<dbReference type="InterPro" id="IPR052914">
    <property type="entry name" value="Aldehyde_Oxdr_Iron-Sulfur"/>
</dbReference>
<dbReference type="Proteomes" id="UP001302477">
    <property type="component" value="Chromosome"/>
</dbReference>
<evidence type="ECO:0000259" key="1">
    <source>
        <dbReference type="PROSITE" id="PS51085"/>
    </source>
</evidence>
<sequence>MAKIPVSLEVNGAKVGPLEVEEYTSMLDFLHEYLNLTGTKLGCGIGVCRACTIVVEREDGSLEPVRSCISNVGRFNGKTVTTVEGQAEHDSAGEIVALSPIQQAFLHNYSFQCGWCTAGFVNAATALIDQLKREPVGADAIEGVIDQALGEHICRCTGYVRYFRAVREVIESTPGLLKEAK</sequence>
<dbReference type="Gene3D" id="1.10.150.120">
    <property type="entry name" value="[2Fe-2S]-binding domain"/>
    <property type="match status" value="1"/>
</dbReference>
<organism evidence="2 3">
    <name type="scientific">Microbulbifer pacificus</name>
    <dbReference type="NCBI Taxonomy" id="407164"/>
    <lineage>
        <taxon>Bacteria</taxon>
        <taxon>Pseudomonadati</taxon>
        <taxon>Pseudomonadota</taxon>
        <taxon>Gammaproteobacteria</taxon>
        <taxon>Cellvibrionales</taxon>
        <taxon>Microbulbiferaceae</taxon>
        <taxon>Microbulbifer</taxon>
    </lineage>
</organism>